<dbReference type="Gene3D" id="3.40.50.1460">
    <property type="match status" value="2"/>
</dbReference>
<accession>A0A8I2YFQ2</accession>
<name>A0A8I2YFQ2_9AGAM</name>
<dbReference type="InterPro" id="IPR011600">
    <property type="entry name" value="Pept_C14_caspase"/>
</dbReference>
<keyword evidence="5" id="KW-1185">Reference proteome</keyword>
<feature type="domain" description="Peptidase C14 caspase" evidence="3">
    <location>
        <begin position="54"/>
        <end position="151"/>
    </location>
</feature>
<protein>
    <recommendedName>
        <fullName evidence="3">Peptidase C14 caspase domain-containing protein</fullName>
    </recommendedName>
</protein>
<dbReference type="EMBL" id="JAGFBS010000040">
    <property type="protein sequence ID" value="KAG6371110.1"/>
    <property type="molecule type" value="Genomic_DNA"/>
</dbReference>
<evidence type="ECO:0000313" key="4">
    <source>
        <dbReference type="EMBL" id="KAG6371110.1"/>
    </source>
</evidence>
<dbReference type="SUPFAM" id="SSF52129">
    <property type="entry name" value="Caspase-like"/>
    <property type="match status" value="1"/>
</dbReference>
<proteinExistence type="predicted"/>
<sequence>MSSAEPSDNNSQKPSIRITCTACKSWYTFSTTSLQKRLQRAWLVESDVLDSSCRFALVIGIDNYAHCGKLGGAVRDAKAIKQYLEEALGVSEDHIYTLFDEEATRHAIINAFRKLQNDERIDRGDPIMIFYSGHGGEISPPRSWGIERKIQCLLPQDCETAGANPPTDRAPIPDRTIETLDDYIWGSRQGKIAYGFAYHGLRSHVLLAACGETELAYEHKGRGQFTSALLATLKSCAVNDLTYAGLLDQIQLRRYQSFKL</sequence>
<keyword evidence="2" id="KW-0378">Hydrolase</keyword>
<organism evidence="4 5">
    <name type="scientific">Boletus reticuloceps</name>
    <dbReference type="NCBI Taxonomy" id="495285"/>
    <lineage>
        <taxon>Eukaryota</taxon>
        <taxon>Fungi</taxon>
        <taxon>Dikarya</taxon>
        <taxon>Basidiomycota</taxon>
        <taxon>Agaricomycotina</taxon>
        <taxon>Agaricomycetes</taxon>
        <taxon>Agaricomycetidae</taxon>
        <taxon>Boletales</taxon>
        <taxon>Boletineae</taxon>
        <taxon>Boletaceae</taxon>
        <taxon>Boletoideae</taxon>
        <taxon>Boletus</taxon>
    </lineage>
</organism>
<keyword evidence="1" id="KW-0053">Apoptosis</keyword>
<gene>
    <name evidence="4" type="ORF">JVT61DRAFT_10652</name>
</gene>
<keyword evidence="2" id="KW-0645">Protease</keyword>
<dbReference type="Pfam" id="PF00656">
    <property type="entry name" value="Peptidase_C14"/>
    <property type="match status" value="1"/>
</dbReference>
<evidence type="ECO:0000256" key="2">
    <source>
        <dbReference type="ARBA" id="ARBA00022807"/>
    </source>
</evidence>
<dbReference type="GO" id="GO:0004197">
    <property type="term" value="F:cysteine-type endopeptidase activity"/>
    <property type="evidence" value="ECO:0007669"/>
    <property type="project" value="InterPro"/>
</dbReference>
<dbReference type="Proteomes" id="UP000683000">
    <property type="component" value="Unassembled WGS sequence"/>
</dbReference>
<dbReference type="AlphaFoldDB" id="A0A8I2YFQ2"/>
<dbReference type="GO" id="GO:0006508">
    <property type="term" value="P:proteolysis"/>
    <property type="evidence" value="ECO:0007669"/>
    <property type="project" value="InterPro"/>
</dbReference>
<dbReference type="OrthoDB" id="10255174at2759"/>
<dbReference type="InterPro" id="IPR029030">
    <property type="entry name" value="Caspase-like_dom_sf"/>
</dbReference>
<reference evidence="4" key="1">
    <citation type="submission" date="2021-03" db="EMBL/GenBank/DDBJ databases">
        <title>Evolutionary innovations through gain and loss of genes in the ectomycorrhizal Boletales.</title>
        <authorList>
            <person name="Wu G."/>
            <person name="Miyauchi S."/>
            <person name="Morin E."/>
            <person name="Yang Z.-L."/>
            <person name="Xu J."/>
            <person name="Martin F.M."/>
        </authorList>
    </citation>
    <scope>NUCLEOTIDE SEQUENCE</scope>
    <source>
        <strain evidence="4">BR01</strain>
    </source>
</reference>
<comment type="caution">
    <text evidence="4">The sequence shown here is derived from an EMBL/GenBank/DDBJ whole genome shotgun (WGS) entry which is preliminary data.</text>
</comment>
<evidence type="ECO:0000259" key="3">
    <source>
        <dbReference type="Pfam" id="PF00656"/>
    </source>
</evidence>
<evidence type="ECO:0000256" key="1">
    <source>
        <dbReference type="ARBA" id="ARBA00022703"/>
    </source>
</evidence>
<dbReference type="GO" id="GO:0006915">
    <property type="term" value="P:apoptotic process"/>
    <property type="evidence" value="ECO:0007669"/>
    <property type="project" value="UniProtKB-KW"/>
</dbReference>
<evidence type="ECO:0000313" key="5">
    <source>
        <dbReference type="Proteomes" id="UP000683000"/>
    </source>
</evidence>
<keyword evidence="2" id="KW-0788">Thiol protease</keyword>